<organism evidence="1 2">
    <name type="scientific">Halomonas cupida</name>
    <dbReference type="NCBI Taxonomy" id="44933"/>
    <lineage>
        <taxon>Bacteria</taxon>
        <taxon>Pseudomonadati</taxon>
        <taxon>Pseudomonadota</taxon>
        <taxon>Gammaproteobacteria</taxon>
        <taxon>Oceanospirillales</taxon>
        <taxon>Halomonadaceae</taxon>
        <taxon>Halomonas</taxon>
    </lineage>
</organism>
<sequence>MHFSGRRYPRMTHGSEQKCSGVGVEVSQPGDWYCCIHCSARSAGIGAAMP</sequence>
<name>A0A1M7AC86_9GAMM</name>
<accession>A0A1M7AC86</accession>
<gene>
    <name evidence="1" type="ORF">SAMN05660971_00450</name>
</gene>
<dbReference type="Proteomes" id="UP000184123">
    <property type="component" value="Unassembled WGS sequence"/>
</dbReference>
<dbReference type="AlphaFoldDB" id="A0A1M7AC86"/>
<dbReference type="EMBL" id="FRCA01000001">
    <property type="protein sequence ID" value="SHL40215.1"/>
    <property type="molecule type" value="Genomic_DNA"/>
</dbReference>
<protein>
    <submittedName>
        <fullName evidence="1">Uncharacterized protein</fullName>
    </submittedName>
</protein>
<proteinExistence type="predicted"/>
<reference evidence="1 2" key="1">
    <citation type="submission" date="2016-11" db="EMBL/GenBank/DDBJ databases">
        <authorList>
            <person name="Jaros S."/>
            <person name="Januszkiewicz K."/>
            <person name="Wedrychowicz H."/>
        </authorList>
    </citation>
    <scope>NUCLEOTIDE SEQUENCE [LARGE SCALE GENOMIC DNA]</scope>
    <source>
        <strain evidence="1 2">DSM 4740</strain>
    </source>
</reference>
<evidence type="ECO:0000313" key="2">
    <source>
        <dbReference type="Proteomes" id="UP000184123"/>
    </source>
</evidence>
<evidence type="ECO:0000313" key="1">
    <source>
        <dbReference type="EMBL" id="SHL40215.1"/>
    </source>
</evidence>